<reference evidence="2 3" key="1">
    <citation type="journal article" date="2022" name="Gigascience">
        <title>A chromosome-level genome assembly and annotation of the desert horned lizard, Phrynosoma platyrhinos, provides insight into chromosomal rearrangements among reptiles.</title>
        <authorList>
            <person name="Koochekian N."/>
            <person name="Ascanio A."/>
            <person name="Farleigh K."/>
            <person name="Card D.C."/>
            <person name="Schield D.R."/>
            <person name="Castoe T.A."/>
            <person name="Jezkova T."/>
        </authorList>
    </citation>
    <scope>NUCLEOTIDE SEQUENCE [LARGE SCALE GENOMIC DNA]</scope>
    <source>
        <strain evidence="2">NK-2021</strain>
    </source>
</reference>
<protein>
    <recommendedName>
        <fullName evidence="1">DUF5580 domain-containing protein</fullName>
    </recommendedName>
</protein>
<dbReference type="EMBL" id="JAIPUX010005289">
    <property type="protein sequence ID" value="KAH0618556.1"/>
    <property type="molecule type" value="Genomic_DNA"/>
</dbReference>
<evidence type="ECO:0000313" key="2">
    <source>
        <dbReference type="EMBL" id="KAH0618556.1"/>
    </source>
</evidence>
<comment type="caution">
    <text evidence="2">The sequence shown here is derived from an EMBL/GenBank/DDBJ whole genome shotgun (WGS) entry which is preliminary data.</text>
</comment>
<dbReference type="Proteomes" id="UP000826234">
    <property type="component" value="Unassembled WGS sequence"/>
</dbReference>
<dbReference type="Pfam" id="PF20743">
    <property type="entry name" value="DUF5580_C"/>
    <property type="match status" value="1"/>
</dbReference>
<feature type="domain" description="DUF5580" evidence="1">
    <location>
        <begin position="51"/>
        <end position="72"/>
    </location>
</feature>
<organism evidence="2 3">
    <name type="scientific">Phrynosoma platyrhinos</name>
    <name type="common">Desert horned lizard</name>
    <dbReference type="NCBI Taxonomy" id="52577"/>
    <lineage>
        <taxon>Eukaryota</taxon>
        <taxon>Metazoa</taxon>
        <taxon>Chordata</taxon>
        <taxon>Craniata</taxon>
        <taxon>Vertebrata</taxon>
        <taxon>Euteleostomi</taxon>
        <taxon>Lepidosauria</taxon>
        <taxon>Squamata</taxon>
        <taxon>Bifurcata</taxon>
        <taxon>Unidentata</taxon>
        <taxon>Episquamata</taxon>
        <taxon>Toxicofera</taxon>
        <taxon>Iguania</taxon>
        <taxon>Phrynosomatidae</taxon>
        <taxon>Phrynosomatinae</taxon>
        <taxon>Phrynosoma</taxon>
    </lineage>
</organism>
<keyword evidence="3" id="KW-1185">Reference proteome</keyword>
<evidence type="ECO:0000313" key="3">
    <source>
        <dbReference type="Proteomes" id="UP000826234"/>
    </source>
</evidence>
<accession>A0ABQ7SMG4</accession>
<evidence type="ECO:0000259" key="1">
    <source>
        <dbReference type="Pfam" id="PF20743"/>
    </source>
</evidence>
<dbReference type="InterPro" id="IPR049247">
    <property type="entry name" value="DUF5580_C"/>
</dbReference>
<gene>
    <name evidence="2" type="ORF">JD844_017888</name>
</gene>
<name>A0ABQ7SMG4_PHRPL</name>
<proteinExistence type="predicted"/>
<sequence>MLTVFFILGRNKEKSEDDFQKGNKQHKDLAAKTWEQMNPEIADSNDFEEQEAWIDRFRKLEKALYLSDVKNTVHNYLQIEMICQKHGLPLYPGMLEALAITYDLSRSGKIL</sequence>